<dbReference type="Pfam" id="PF22249">
    <property type="entry name" value="ERMP1-TM"/>
    <property type="match status" value="1"/>
</dbReference>
<keyword evidence="12 15" id="KW-0472">Membrane</keyword>
<dbReference type="EMBL" id="CH954179">
    <property type="protein sequence ID" value="KQS62166.1"/>
    <property type="molecule type" value="Genomic_DNA"/>
</dbReference>
<reference evidence="19 20" key="2">
    <citation type="journal article" date="2008" name="Bioinformatics">
        <title>Assembly reconciliation.</title>
        <authorList>
            <person name="Zimin A.V."/>
            <person name="Smith D.R."/>
            <person name="Sutton G."/>
            <person name="Yorke J.A."/>
        </authorList>
    </citation>
    <scope>NUCLEOTIDE SEQUENCE [LARGE SCALE GENOMIC DNA]</scope>
    <source>
        <strain evidence="19 20">TSC#14021-0224.01</strain>
    </source>
</reference>
<dbReference type="SUPFAM" id="SSF53187">
    <property type="entry name" value="Zn-dependent exopeptidases"/>
    <property type="match status" value="1"/>
</dbReference>
<dbReference type="GO" id="GO:0008235">
    <property type="term" value="F:metalloexopeptidase activity"/>
    <property type="evidence" value="ECO:0007669"/>
    <property type="project" value="InterPro"/>
</dbReference>
<evidence type="ECO:0000259" key="16">
    <source>
        <dbReference type="Pfam" id="PF04389"/>
    </source>
</evidence>
<evidence type="ECO:0000256" key="7">
    <source>
        <dbReference type="ARBA" id="ARBA00022801"/>
    </source>
</evidence>
<feature type="domain" description="Peptidase M28" evidence="16">
    <location>
        <begin position="159"/>
        <end position="353"/>
    </location>
</feature>
<evidence type="ECO:0000259" key="18">
    <source>
        <dbReference type="Pfam" id="PF22249"/>
    </source>
</evidence>
<evidence type="ECO:0000256" key="4">
    <source>
        <dbReference type="ARBA" id="ARBA00022670"/>
    </source>
</evidence>
<keyword evidence="8" id="KW-0256">Endoplasmic reticulum</keyword>
<dbReference type="Gene3D" id="3.40.630.10">
    <property type="entry name" value="Zn peptidases"/>
    <property type="match status" value="1"/>
</dbReference>
<accession>A0A0Q5VL40</accession>
<dbReference type="OrthoDB" id="76293at2759"/>
<evidence type="ECO:0000256" key="3">
    <source>
        <dbReference type="ARBA" id="ARBA00010918"/>
    </source>
</evidence>
<dbReference type="GO" id="GO:0006508">
    <property type="term" value="P:proteolysis"/>
    <property type="evidence" value="ECO:0007669"/>
    <property type="project" value="UniProtKB-KW"/>
</dbReference>
<feature type="domain" description="Endoplasmic reticulum metallopeptidase 1-like C-terminal" evidence="17">
    <location>
        <begin position="658"/>
        <end position="879"/>
    </location>
</feature>
<name>A0A0Q5VL40_DROER</name>
<keyword evidence="9" id="KW-0862">Zinc</keyword>
<keyword evidence="20" id="KW-1185">Reference proteome</keyword>
<evidence type="ECO:0000313" key="20">
    <source>
        <dbReference type="Proteomes" id="UP000008711"/>
    </source>
</evidence>
<feature type="transmembrane region" description="Helical" evidence="15">
    <location>
        <begin position="601"/>
        <end position="621"/>
    </location>
</feature>
<evidence type="ECO:0000256" key="12">
    <source>
        <dbReference type="ARBA" id="ARBA00023136"/>
    </source>
</evidence>
<feature type="transmembrane region" description="Helical" evidence="15">
    <location>
        <begin position="394"/>
        <end position="412"/>
    </location>
</feature>
<dbReference type="AlphaFoldDB" id="A0A0Q5VL40"/>
<feature type="transmembrane region" description="Helical" evidence="15">
    <location>
        <begin position="424"/>
        <end position="454"/>
    </location>
</feature>
<dbReference type="FunFam" id="3.40.630.10:FF:000008">
    <property type="entry name" value="Endoplasmic reticulum metallopeptidase 1"/>
    <property type="match status" value="1"/>
</dbReference>
<sequence length="881" mass="98455">MWQAVRSRFDSCKNKISDEPIEDGVSSTSSKNIRKQEQSLRGPWYLASGFLLFWALLFSAVVLPLFYSIPKGSTIEDVSKGVFIAERAQNNLYKLAEIGTKVVGSDNNENKTVDYLMGLVSQIQENCLDDYFDIEVDLQEVSGSYIHWTMVNMYQGVQNIVIKLSPKDTTSTTYLLVNSHFDSKPTSPSAGDAGQMVVAILEVLQVMCTTKQTIRHPVIFLLNGAEENPLQASHGFITQHKWAKNCKVVLNLDAAGNGGRDIVFQTGPNSPWLVETYKNSAPHYMATTMAEEIFQTGILPSDTDFAIFVKYGNLIGLDTAKFINGFAYHTKYDQFSNIPRGSIQNTGDNLLGLVRSIANSTELDNTAAYATGHAIFFDVLGLYFISYTESNGVILNYSVSAVALVLIFLSIWRTASTSDVSIGYVLCWFILILVLQIIAFVLGLGLPVVVAYVFDMYGLSLTYFSTPALLIGLYICPSLLGLSLPSYIYLKLQRSDKVAFAQQLQLVLNGHAAVLAILDVGLTVYGLRSAYVPTWTLIFYVIPLAINLLTTLHDRGFSWTGVLKIFQVVPFLYNSYLIYCFVVTLIPMMGRFGRATNPDLIISALCALGTVLSLGFVIPLVNMFRRPSMILLTLLAISAVTMYTASSTQIGFPFRPRTNVQRLPYLHVRRTFYEYDGTVVKDDSGYLFNFQDRRGPAPLKLSTLNMTGLVSIAADCDTVMMCGYPLYDHRWVKNRMQIMWLPREEEIVPPNVPKLELVAKTELENNTVRLEFQVNTSDHASIFLLPYEDVSIVNWSLPTSYIGQQSTSHLYFSYGKDNSPLAFFVEFYKLDNDFTVPLCQVGVSDHFINDKGDAISQAFAQKIPSFAAPVDWPASYQRYIF</sequence>
<keyword evidence="10 15" id="KW-1133">Transmembrane helix</keyword>
<dbReference type="InterPro" id="IPR045175">
    <property type="entry name" value="M28_fam"/>
</dbReference>
<dbReference type="GO" id="GO:0046872">
    <property type="term" value="F:metal ion binding"/>
    <property type="evidence" value="ECO:0007669"/>
    <property type="project" value="UniProtKB-KW"/>
</dbReference>
<feature type="transmembrane region" description="Helical" evidence="15">
    <location>
        <begin position="628"/>
        <end position="646"/>
    </location>
</feature>
<dbReference type="InterPro" id="IPR007484">
    <property type="entry name" value="Peptidase_M28"/>
</dbReference>
<evidence type="ECO:0000256" key="14">
    <source>
        <dbReference type="ARBA" id="ARBA00078796"/>
    </source>
</evidence>
<evidence type="ECO:0000313" key="19">
    <source>
        <dbReference type="EMBL" id="KQS62166.1"/>
    </source>
</evidence>
<evidence type="ECO:0000256" key="13">
    <source>
        <dbReference type="ARBA" id="ARBA00023180"/>
    </source>
</evidence>
<evidence type="ECO:0000256" key="15">
    <source>
        <dbReference type="SAM" id="Phobius"/>
    </source>
</evidence>
<organism evidence="19 20">
    <name type="scientific">Drosophila erecta</name>
    <name type="common">Fruit fly</name>
    <dbReference type="NCBI Taxonomy" id="7220"/>
    <lineage>
        <taxon>Eukaryota</taxon>
        <taxon>Metazoa</taxon>
        <taxon>Ecdysozoa</taxon>
        <taxon>Arthropoda</taxon>
        <taxon>Hexapoda</taxon>
        <taxon>Insecta</taxon>
        <taxon>Pterygota</taxon>
        <taxon>Neoptera</taxon>
        <taxon>Endopterygota</taxon>
        <taxon>Diptera</taxon>
        <taxon>Brachycera</taxon>
        <taxon>Muscomorpha</taxon>
        <taxon>Ephydroidea</taxon>
        <taxon>Drosophilidae</taxon>
        <taxon>Drosophila</taxon>
        <taxon>Sophophora</taxon>
    </lineage>
</organism>
<keyword evidence="13" id="KW-0325">Glycoprotein</keyword>
<comment type="similarity">
    <text evidence="3">Belongs to the peptidase M28 family.</text>
</comment>
<dbReference type="GO" id="GO:0005789">
    <property type="term" value="C:endoplasmic reticulum membrane"/>
    <property type="evidence" value="ECO:0007669"/>
    <property type="project" value="UniProtKB-SubCell"/>
</dbReference>
<dbReference type="InterPro" id="IPR053973">
    <property type="entry name" value="ERMP1-like_C"/>
</dbReference>
<reference evidence="19 20" key="1">
    <citation type="journal article" date="2007" name="Nature">
        <title>Evolution of genes and genomes on the Drosophila phylogeny.</title>
        <authorList>
            <consortium name="Drosophila 12 Genomes Consortium"/>
            <person name="Clark A.G."/>
            <person name="Eisen M.B."/>
            <person name="Smith D.R."/>
            <person name="Bergman C.M."/>
            <person name="Oliver B."/>
            <person name="Markow T.A."/>
            <person name="Kaufman T.C."/>
            <person name="Kellis M."/>
            <person name="Gelbart W."/>
            <person name="Iyer V.N."/>
            <person name="Pollard D.A."/>
            <person name="Sackton T.B."/>
            <person name="Larracuente A.M."/>
            <person name="Singh N.D."/>
            <person name="Abad J.P."/>
            <person name="Abt D.N."/>
            <person name="Adryan B."/>
            <person name="Aguade M."/>
            <person name="Akashi H."/>
            <person name="Anderson W.W."/>
            <person name="Aquadro C.F."/>
            <person name="Ardell D.H."/>
            <person name="Arguello R."/>
            <person name="Artieri C.G."/>
            <person name="Barbash D.A."/>
            <person name="Barker D."/>
            <person name="Barsanti P."/>
            <person name="Batterham P."/>
            <person name="Batzoglou S."/>
            <person name="Begun D."/>
            <person name="Bhutkar A."/>
            <person name="Blanco E."/>
            <person name="Bosak S.A."/>
            <person name="Bradley R.K."/>
            <person name="Brand A.D."/>
            <person name="Brent M.R."/>
            <person name="Brooks A.N."/>
            <person name="Brown R.H."/>
            <person name="Butlin R.K."/>
            <person name="Caggese C."/>
            <person name="Calvi B.R."/>
            <person name="Bernardo de Carvalho A."/>
            <person name="Caspi A."/>
            <person name="Castrezana S."/>
            <person name="Celniker S.E."/>
            <person name="Chang J.L."/>
            <person name="Chapple C."/>
            <person name="Chatterji S."/>
            <person name="Chinwalla A."/>
            <person name="Civetta A."/>
            <person name="Clifton S.W."/>
            <person name="Comeron J.M."/>
            <person name="Costello J.C."/>
            <person name="Coyne J.A."/>
            <person name="Daub J."/>
            <person name="David R.G."/>
            <person name="Delcher A.L."/>
            <person name="Delehaunty K."/>
            <person name="Do C.B."/>
            <person name="Ebling H."/>
            <person name="Edwards K."/>
            <person name="Eickbush T."/>
            <person name="Evans J.D."/>
            <person name="Filipski A."/>
            <person name="Findeiss S."/>
            <person name="Freyhult E."/>
            <person name="Fulton L."/>
            <person name="Fulton R."/>
            <person name="Garcia A.C."/>
            <person name="Gardiner A."/>
            <person name="Garfield D.A."/>
            <person name="Garvin B.E."/>
            <person name="Gibson G."/>
            <person name="Gilbert D."/>
            <person name="Gnerre S."/>
            <person name="Godfrey J."/>
            <person name="Good R."/>
            <person name="Gotea V."/>
            <person name="Gravely B."/>
            <person name="Greenberg A.J."/>
            <person name="Griffiths-Jones S."/>
            <person name="Gross S."/>
            <person name="Guigo R."/>
            <person name="Gustafson E.A."/>
            <person name="Haerty W."/>
            <person name="Hahn M.W."/>
            <person name="Halligan D.L."/>
            <person name="Halpern A.L."/>
            <person name="Halter G.M."/>
            <person name="Han M.V."/>
            <person name="Heger A."/>
            <person name="Hillier L."/>
            <person name="Hinrichs A.S."/>
            <person name="Holmes I."/>
            <person name="Hoskins R.A."/>
            <person name="Hubisz M.J."/>
            <person name="Hultmark D."/>
            <person name="Huntley M.A."/>
            <person name="Jaffe D.B."/>
            <person name="Jagadeeshan S."/>
            <person name="Jeck W.R."/>
            <person name="Johnson J."/>
            <person name="Jones C.D."/>
            <person name="Jordan W.C."/>
            <person name="Karpen G.H."/>
            <person name="Kataoka E."/>
            <person name="Keightley P.D."/>
            <person name="Kheradpour P."/>
            <person name="Kirkness E.F."/>
            <person name="Koerich L.B."/>
            <person name="Kristiansen K."/>
            <person name="Kudrna D."/>
            <person name="Kulathinal R.J."/>
            <person name="Kumar S."/>
            <person name="Kwok R."/>
            <person name="Lander E."/>
            <person name="Langley C.H."/>
            <person name="Lapoint R."/>
            <person name="Lazzaro B.P."/>
            <person name="Lee S.J."/>
            <person name="Levesque L."/>
            <person name="Li R."/>
            <person name="Lin C.F."/>
            <person name="Lin M.F."/>
            <person name="Lindblad-Toh K."/>
            <person name="Llopart A."/>
            <person name="Long M."/>
            <person name="Low L."/>
            <person name="Lozovsky E."/>
            <person name="Lu J."/>
            <person name="Luo M."/>
            <person name="Machado C.A."/>
            <person name="Makalowski W."/>
            <person name="Marzo M."/>
            <person name="Matsuda M."/>
            <person name="Matzkin L."/>
            <person name="McAllister B."/>
            <person name="McBride C.S."/>
            <person name="McKernan B."/>
            <person name="McKernan K."/>
            <person name="Mendez-Lago M."/>
            <person name="Minx P."/>
            <person name="Mollenhauer M.U."/>
            <person name="Montooth K."/>
            <person name="Mount S.M."/>
            <person name="Mu X."/>
            <person name="Myers E."/>
            <person name="Negre B."/>
            <person name="Newfeld S."/>
            <person name="Nielsen R."/>
            <person name="Noor M.A."/>
            <person name="O'Grady P."/>
            <person name="Pachter L."/>
            <person name="Papaceit M."/>
            <person name="Parisi M.J."/>
            <person name="Parisi M."/>
            <person name="Parts L."/>
            <person name="Pedersen J.S."/>
            <person name="Pesole G."/>
            <person name="Phillippy A.M."/>
            <person name="Ponting C.P."/>
            <person name="Pop M."/>
            <person name="Porcelli D."/>
            <person name="Powell J.R."/>
            <person name="Prohaska S."/>
            <person name="Pruitt K."/>
            <person name="Puig M."/>
            <person name="Quesneville H."/>
            <person name="Ram K.R."/>
            <person name="Rand D."/>
            <person name="Rasmussen M.D."/>
            <person name="Reed L.K."/>
            <person name="Reenan R."/>
            <person name="Reily A."/>
            <person name="Remington K.A."/>
            <person name="Rieger T.T."/>
            <person name="Ritchie M.G."/>
            <person name="Robin C."/>
            <person name="Rogers Y.H."/>
            <person name="Rohde C."/>
            <person name="Rozas J."/>
            <person name="Rubenfield M.J."/>
            <person name="Ruiz A."/>
            <person name="Russo S."/>
            <person name="Salzberg S.L."/>
            <person name="Sanchez-Gracia A."/>
            <person name="Saranga D.J."/>
            <person name="Sato H."/>
            <person name="Schaeffer S.W."/>
            <person name="Schatz M.C."/>
            <person name="Schlenke T."/>
            <person name="Schwartz R."/>
            <person name="Segarra C."/>
            <person name="Singh R.S."/>
            <person name="Sirot L."/>
            <person name="Sirota M."/>
            <person name="Sisneros N.B."/>
            <person name="Smith C.D."/>
            <person name="Smith T.F."/>
            <person name="Spieth J."/>
            <person name="Stage D.E."/>
            <person name="Stark A."/>
            <person name="Stephan W."/>
            <person name="Strausberg R.L."/>
            <person name="Strempel S."/>
            <person name="Sturgill D."/>
            <person name="Sutton G."/>
            <person name="Sutton G.G."/>
            <person name="Tao W."/>
            <person name="Teichmann S."/>
            <person name="Tobari Y.N."/>
            <person name="Tomimura Y."/>
            <person name="Tsolas J.M."/>
            <person name="Valente V.L."/>
            <person name="Venter E."/>
            <person name="Venter J.C."/>
            <person name="Vicario S."/>
            <person name="Vieira F.G."/>
            <person name="Vilella A.J."/>
            <person name="Villasante A."/>
            <person name="Walenz B."/>
            <person name="Wang J."/>
            <person name="Wasserman M."/>
            <person name="Watts T."/>
            <person name="Wilson D."/>
            <person name="Wilson R.K."/>
            <person name="Wing R.A."/>
            <person name="Wolfner M.F."/>
            <person name="Wong A."/>
            <person name="Wong G.K."/>
            <person name="Wu C.I."/>
            <person name="Wu G."/>
            <person name="Yamamoto D."/>
            <person name="Yang H.P."/>
            <person name="Yang S.P."/>
            <person name="Yorke J.A."/>
            <person name="Yoshida K."/>
            <person name="Zdobnov E."/>
            <person name="Zhang P."/>
            <person name="Zhang Y."/>
            <person name="Zimin A.V."/>
            <person name="Baldwin J."/>
            <person name="Abdouelleil A."/>
            <person name="Abdulkadir J."/>
            <person name="Abebe A."/>
            <person name="Abera B."/>
            <person name="Abreu J."/>
            <person name="Acer S.C."/>
            <person name="Aftuck L."/>
            <person name="Alexander A."/>
            <person name="An P."/>
            <person name="Anderson E."/>
            <person name="Anderson S."/>
            <person name="Arachi H."/>
            <person name="Azer M."/>
            <person name="Bachantsang P."/>
            <person name="Barry A."/>
            <person name="Bayul T."/>
            <person name="Berlin A."/>
            <person name="Bessette D."/>
            <person name="Bloom T."/>
            <person name="Blye J."/>
            <person name="Boguslavskiy L."/>
            <person name="Bonnet C."/>
            <person name="Boukhgalter B."/>
            <person name="Bourzgui I."/>
            <person name="Brown A."/>
            <person name="Cahill P."/>
            <person name="Channer S."/>
            <person name="Cheshatsang Y."/>
            <person name="Chuda L."/>
            <person name="Citroen M."/>
            <person name="Collymore A."/>
            <person name="Cooke P."/>
            <person name="Costello M."/>
            <person name="D'Aco K."/>
            <person name="Daza R."/>
            <person name="De Haan G."/>
            <person name="DeGray S."/>
            <person name="DeMaso C."/>
            <person name="Dhargay N."/>
            <person name="Dooley K."/>
            <person name="Dooley E."/>
            <person name="Doricent M."/>
            <person name="Dorje P."/>
            <person name="Dorjee K."/>
            <person name="Dupes A."/>
            <person name="Elong R."/>
            <person name="Falk J."/>
            <person name="Farina A."/>
            <person name="Faro S."/>
            <person name="Ferguson D."/>
            <person name="Fisher S."/>
            <person name="Foley C.D."/>
            <person name="Franke A."/>
            <person name="Friedrich D."/>
            <person name="Gadbois L."/>
            <person name="Gearin G."/>
            <person name="Gearin C.R."/>
            <person name="Giannoukos G."/>
            <person name="Goode T."/>
            <person name="Graham J."/>
            <person name="Grandbois E."/>
            <person name="Grewal S."/>
            <person name="Gyaltsen K."/>
            <person name="Hafez N."/>
            <person name="Hagos B."/>
            <person name="Hall J."/>
            <person name="Henson C."/>
            <person name="Hollinger A."/>
            <person name="Honan T."/>
            <person name="Huard M.D."/>
            <person name="Hughes L."/>
            <person name="Hurhula B."/>
            <person name="Husby M.E."/>
            <person name="Kamat A."/>
            <person name="Kanga B."/>
            <person name="Kashin S."/>
            <person name="Khazanovich D."/>
            <person name="Kisner P."/>
            <person name="Lance K."/>
            <person name="Lara M."/>
            <person name="Lee W."/>
            <person name="Lennon N."/>
            <person name="Letendre F."/>
            <person name="LeVine R."/>
            <person name="Lipovsky A."/>
            <person name="Liu X."/>
            <person name="Liu J."/>
            <person name="Liu S."/>
            <person name="Lokyitsang T."/>
            <person name="Lokyitsang Y."/>
            <person name="Lubonja R."/>
            <person name="Lui A."/>
            <person name="MacDonald P."/>
            <person name="Magnisalis V."/>
            <person name="Maru K."/>
            <person name="Matthews C."/>
            <person name="McCusker W."/>
            <person name="McDonough S."/>
            <person name="Mehta T."/>
            <person name="Meldrim J."/>
            <person name="Meneus L."/>
            <person name="Mihai O."/>
            <person name="Mihalev A."/>
            <person name="Mihova T."/>
            <person name="Mittelman R."/>
            <person name="Mlenga V."/>
            <person name="Montmayeur A."/>
            <person name="Mulrain L."/>
            <person name="Navidi A."/>
            <person name="Naylor J."/>
            <person name="Negash T."/>
            <person name="Nguyen T."/>
            <person name="Nguyen N."/>
            <person name="Nicol R."/>
            <person name="Norbu C."/>
            <person name="Norbu N."/>
            <person name="Novod N."/>
            <person name="O'Neill B."/>
            <person name="Osman S."/>
            <person name="Markiewicz E."/>
            <person name="Oyono O.L."/>
            <person name="Patti C."/>
            <person name="Phunkhang P."/>
            <person name="Pierre F."/>
            <person name="Priest M."/>
            <person name="Raghuraman S."/>
            <person name="Rege F."/>
            <person name="Reyes R."/>
            <person name="Rise C."/>
            <person name="Rogov P."/>
            <person name="Ross K."/>
            <person name="Ryan E."/>
            <person name="Settipalli S."/>
            <person name="Shea T."/>
            <person name="Sherpa N."/>
            <person name="Shi L."/>
            <person name="Shih D."/>
            <person name="Sparrow T."/>
            <person name="Spaulding J."/>
            <person name="Stalker J."/>
            <person name="Stange-Thomann N."/>
            <person name="Stavropoulos S."/>
            <person name="Stone C."/>
            <person name="Strader C."/>
            <person name="Tesfaye S."/>
            <person name="Thomson T."/>
            <person name="Thoulutsang Y."/>
            <person name="Thoulutsang D."/>
            <person name="Topham K."/>
            <person name="Topping I."/>
            <person name="Tsamla T."/>
            <person name="Vassiliev H."/>
            <person name="Vo A."/>
            <person name="Wangchuk T."/>
            <person name="Wangdi T."/>
            <person name="Weiand M."/>
            <person name="Wilkinson J."/>
            <person name="Wilson A."/>
            <person name="Yadav S."/>
            <person name="Young G."/>
            <person name="Yu Q."/>
            <person name="Zembek L."/>
            <person name="Zhong D."/>
            <person name="Zimmer A."/>
            <person name="Zwirko Z."/>
            <person name="Jaffe D.B."/>
            <person name="Alvarez P."/>
            <person name="Brockman W."/>
            <person name="Butler J."/>
            <person name="Chin C."/>
            <person name="Gnerre S."/>
            <person name="Grabherr M."/>
            <person name="Kleber M."/>
            <person name="Mauceli E."/>
            <person name="MacCallum I."/>
        </authorList>
    </citation>
    <scope>NUCLEOTIDE SEQUENCE [LARGE SCALE GENOMIC DNA]</scope>
    <source>
        <strain evidence="19 20">TSC#14021-0224.01</strain>
    </source>
</reference>
<keyword evidence="4" id="KW-0645">Protease</keyword>
<evidence type="ECO:0000256" key="5">
    <source>
        <dbReference type="ARBA" id="ARBA00022692"/>
    </source>
</evidence>
<evidence type="ECO:0000256" key="1">
    <source>
        <dbReference type="ARBA" id="ARBA00001947"/>
    </source>
</evidence>
<feature type="transmembrane region" description="Helical" evidence="15">
    <location>
        <begin position="531"/>
        <end position="550"/>
    </location>
</feature>
<evidence type="ECO:0000256" key="11">
    <source>
        <dbReference type="ARBA" id="ARBA00023049"/>
    </source>
</evidence>
<feature type="transmembrane region" description="Helical" evidence="15">
    <location>
        <begin position="466"/>
        <end position="490"/>
    </location>
</feature>
<evidence type="ECO:0000256" key="2">
    <source>
        <dbReference type="ARBA" id="ARBA00004477"/>
    </source>
</evidence>
<keyword evidence="7" id="KW-0378">Hydrolase</keyword>
<evidence type="ECO:0000256" key="10">
    <source>
        <dbReference type="ARBA" id="ARBA00022989"/>
    </source>
</evidence>
<comment type="subcellular location">
    <subcellularLocation>
        <location evidence="2">Endoplasmic reticulum membrane</location>
        <topology evidence="2">Multi-pass membrane protein</topology>
    </subcellularLocation>
</comment>
<dbReference type="PANTHER" id="PTHR12147">
    <property type="entry name" value="METALLOPEPTIDASE M28 FAMILY MEMBER"/>
    <property type="match status" value="1"/>
</dbReference>
<feature type="transmembrane region" description="Helical" evidence="15">
    <location>
        <begin position="506"/>
        <end position="525"/>
    </location>
</feature>
<evidence type="ECO:0000256" key="6">
    <source>
        <dbReference type="ARBA" id="ARBA00022723"/>
    </source>
</evidence>
<proteinExistence type="inferred from homology"/>
<gene>
    <name evidence="19" type="primary">Dere\GG21966</name>
    <name evidence="19" type="synonym">dere_GLEANR_6733</name>
    <name evidence="19" type="synonym">GG21966</name>
    <name evidence="19" type="ORF">Dere_GG21966</name>
</gene>
<dbReference type="InterPro" id="IPR053974">
    <property type="entry name" value="ERMP1_1-A_TM"/>
</dbReference>
<comment type="cofactor">
    <cofactor evidence="1">
        <name>Zn(2+)</name>
        <dbReference type="ChEBI" id="CHEBI:29105"/>
    </cofactor>
</comment>
<feature type="transmembrane region" description="Helical" evidence="15">
    <location>
        <begin position="571"/>
        <end position="589"/>
    </location>
</feature>
<evidence type="ECO:0000256" key="9">
    <source>
        <dbReference type="ARBA" id="ARBA00022833"/>
    </source>
</evidence>
<evidence type="ECO:0000259" key="17">
    <source>
        <dbReference type="Pfam" id="PF22248"/>
    </source>
</evidence>
<evidence type="ECO:0000256" key="8">
    <source>
        <dbReference type="ARBA" id="ARBA00022824"/>
    </source>
</evidence>
<feature type="transmembrane region" description="Helical" evidence="15">
    <location>
        <begin position="44"/>
        <end position="67"/>
    </location>
</feature>
<keyword evidence="5 15" id="KW-0812">Transmembrane</keyword>
<keyword evidence="11" id="KW-0482">Metalloprotease</keyword>
<dbReference type="CDD" id="cd03875">
    <property type="entry name" value="M28_Fxna_like"/>
    <property type="match status" value="1"/>
</dbReference>
<dbReference type="InterPro" id="IPR048024">
    <property type="entry name" value="Fxna-like_M28_dom"/>
</dbReference>
<feature type="domain" description="Endoplasmic reticulum metallopeptidase 1/1-A TM" evidence="18">
    <location>
        <begin position="429"/>
        <end position="642"/>
    </location>
</feature>
<dbReference type="Proteomes" id="UP000008711">
    <property type="component" value="Unassembled WGS sequence"/>
</dbReference>
<dbReference type="Pfam" id="PF22248">
    <property type="entry name" value="ERMP1_C"/>
    <property type="match status" value="1"/>
</dbReference>
<dbReference type="PANTHER" id="PTHR12147:SF22">
    <property type="entry name" value="ENDOPLASMIC RETICULUM METALLOPEPTIDASE 1"/>
    <property type="match status" value="1"/>
</dbReference>
<keyword evidence="6" id="KW-0479">Metal-binding</keyword>
<protein>
    <recommendedName>
        <fullName evidence="14">FXNA-like protease</fullName>
    </recommendedName>
</protein>
<dbReference type="Pfam" id="PF04389">
    <property type="entry name" value="Peptidase_M28"/>
    <property type="match status" value="1"/>
</dbReference>